<name>A0ABU0I680_9HYPH</name>
<accession>A0ABU0I680</accession>
<keyword evidence="3" id="KW-1185">Reference proteome</keyword>
<proteinExistence type="predicted"/>
<comment type="caution">
    <text evidence="2">The sequence shown here is derived from an EMBL/GenBank/DDBJ whole genome shotgun (WGS) entry which is preliminary data.</text>
</comment>
<organism evidence="2 3">
    <name type="scientific">Rhizobium paknamense</name>
    <dbReference type="NCBI Taxonomy" id="1206817"/>
    <lineage>
        <taxon>Bacteria</taxon>
        <taxon>Pseudomonadati</taxon>
        <taxon>Pseudomonadota</taxon>
        <taxon>Alphaproteobacteria</taxon>
        <taxon>Hyphomicrobiales</taxon>
        <taxon>Rhizobiaceae</taxon>
        <taxon>Rhizobium/Agrobacterium group</taxon>
        <taxon>Rhizobium</taxon>
    </lineage>
</organism>
<gene>
    <name evidence="2" type="ORF">QO005_000053</name>
</gene>
<keyword evidence="1" id="KW-1133">Transmembrane helix</keyword>
<keyword evidence="1" id="KW-0472">Membrane</keyword>
<sequence length="75" mass="8211">MTLIHNERTKFVANAFDRASTSCLTVGVFAPIAAALYTPSNAVSHVLPFIISAICWLFAAAVLHLSGRRILRRLQ</sequence>
<dbReference type="Proteomes" id="UP001235269">
    <property type="component" value="Unassembled WGS sequence"/>
</dbReference>
<evidence type="ECO:0000313" key="2">
    <source>
        <dbReference type="EMBL" id="MDQ0453738.1"/>
    </source>
</evidence>
<evidence type="ECO:0008006" key="4">
    <source>
        <dbReference type="Google" id="ProtNLM"/>
    </source>
</evidence>
<dbReference type="EMBL" id="JAUSWH010000001">
    <property type="protein sequence ID" value="MDQ0453738.1"/>
    <property type="molecule type" value="Genomic_DNA"/>
</dbReference>
<feature type="transmembrane region" description="Helical" evidence="1">
    <location>
        <begin position="46"/>
        <end position="65"/>
    </location>
</feature>
<evidence type="ECO:0000256" key="1">
    <source>
        <dbReference type="SAM" id="Phobius"/>
    </source>
</evidence>
<evidence type="ECO:0000313" key="3">
    <source>
        <dbReference type="Proteomes" id="UP001235269"/>
    </source>
</evidence>
<protein>
    <recommendedName>
        <fullName evidence="4">Amino acid transporter</fullName>
    </recommendedName>
</protein>
<reference evidence="2 3" key="1">
    <citation type="submission" date="2023-07" db="EMBL/GenBank/DDBJ databases">
        <title>Genomic Encyclopedia of Type Strains, Phase IV (KMG-IV): sequencing the most valuable type-strain genomes for metagenomic binning, comparative biology and taxonomic classification.</title>
        <authorList>
            <person name="Goeker M."/>
        </authorList>
    </citation>
    <scope>NUCLEOTIDE SEQUENCE [LARGE SCALE GENOMIC DNA]</scope>
    <source>
        <strain evidence="2 3">DSM 100301</strain>
    </source>
</reference>
<dbReference type="RefSeq" id="WP_307155977.1">
    <property type="nucleotide sequence ID" value="NZ_JAUSWH010000001.1"/>
</dbReference>
<keyword evidence="1" id="KW-0812">Transmembrane</keyword>
<feature type="transmembrane region" description="Helical" evidence="1">
    <location>
        <begin position="21"/>
        <end position="40"/>
    </location>
</feature>